<feature type="transmembrane region" description="Helical" evidence="5">
    <location>
        <begin position="124"/>
        <end position="146"/>
    </location>
</feature>
<evidence type="ECO:0000256" key="5">
    <source>
        <dbReference type="SAM" id="Phobius"/>
    </source>
</evidence>
<keyword evidence="3 5" id="KW-1133">Transmembrane helix</keyword>
<feature type="transmembrane region" description="Helical" evidence="5">
    <location>
        <begin position="6"/>
        <end position="26"/>
    </location>
</feature>
<evidence type="ECO:0000256" key="3">
    <source>
        <dbReference type="ARBA" id="ARBA00022989"/>
    </source>
</evidence>
<comment type="caution">
    <text evidence="6">The sequence shown here is derived from an EMBL/GenBank/DDBJ whole genome shotgun (WGS) entry which is preliminary data.</text>
</comment>
<feature type="transmembrane region" description="Helical" evidence="5">
    <location>
        <begin position="158"/>
        <end position="176"/>
    </location>
</feature>
<keyword evidence="1" id="KW-1003">Cell membrane</keyword>
<organism evidence="6 7">
    <name type="scientific">Gehongia tenuis</name>
    <dbReference type="NCBI Taxonomy" id="2763655"/>
    <lineage>
        <taxon>Bacteria</taxon>
        <taxon>Bacillati</taxon>
        <taxon>Bacillota</taxon>
        <taxon>Clostridia</taxon>
        <taxon>Christensenellales</taxon>
        <taxon>Christensenellaceae</taxon>
        <taxon>Gehongia</taxon>
    </lineage>
</organism>
<gene>
    <name evidence="6" type="ORF">H8696_00890</name>
</gene>
<feature type="transmembrane region" description="Helical" evidence="5">
    <location>
        <begin position="33"/>
        <end position="56"/>
    </location>
</feature>
<keyword evidence="4 5" id="KW-0472">Membrane</keyword>
<dbReference type="EMBL" id="JACRSR010000001">
    <property type="protein sequence ID" value="MBC8530401.1"/>
    <property type="molecule type" value="Genomic_DNA"/>
</dbReference>
<dbReference type="RefSeq" id="WP_249314309.1">
    <property type="nucleotide sequence ID" value="NZ_JACRSR010000001.1"/>
</dbReference>
<dbReference type="AlphaFoldDB" id="A0A926D2P1"/>
<feature type="transmembrane region" description="Helical" evidence="5">
    <location>
        <begin position="62"/>
        <end position="80"/>
    </location>
</feature>
<sequence>MSLFSILLVGIATNLDNLCAAMALGVQKKTLPVWANLLIALISGAAAFAAAGAASFLAFSGIANLLGGLMLAAVGLWTLVTANRCGDAPGLVQRMDFKAAALLGAALAINCLPVAFGAGATGLAALWVSLSIAACSFASVGLGMFLGNKMAHCLNGRWVNIVSGVLLVGLGILEALR</sequence>
<reference evidence="6" key="1">
    <citation type="submission" date="2020-08" db="EMBL/GenBank/DDBJ databases">
        <title>Genome public.</title>
        <authorList>
            <person name="Liu C."/>
            <person name="Sun Q."/>
        </authorList>
    </citation>
    <scope>NUCLEOTIDE SEQUENCE</scope>
    <source>
        <strain evidence="6">NSJ-53</strain>
    </source>
</reference>
<accession>A0A926D2P1</accession>
<proteinExistence type="predicted"/>
<evidence type="ECO:0000256" key="2">
    <source>
        <dbReference type="ARBA" id="ARBA00022692"/>
    </source>
</evidence>
<name>A0A926D2P1_9FIRM</name>
<evidence type="ECO:0000313" key="7">
    <source>
        <dbReference type="Proteomes" id="UP000623172"/>
    </source>
</evidence>
<protein>
    <submittedName>
        <fullName evidence="6">Manganese efflux pump</fullName>
    </submittedName>
</protein>
<dbReference type="InterPro" id="IPR003810">
    <property type="entry name" value="Mntp/YtaF"/>
</dbReference>
<evidence type="ECO:0000256" key="1">
    <source>
        <dbReference type="ARBA" id="ARBA00022475"/>
    </source>
</evidence>
<keyword evidence="7" id="KW-1185">Reference proteome</keyword>
<dbReference type="PANTHER" id="PTHR35529">
    <property type="entry name" value="MANGANESE EFFLUX PUMP MNTP-RELATED"/>
    <property type="match status" value="1"/>
</dbReference>
<dbReference type="PANTHER" id="PTHR35529:SF2">
    <property type="entry name" value="SPORULATION PROTEIN YTAF-RELATED"/>
    <property type="match status" value="1"/>
</dbReference>
<evidence type="ECO:0000256" key="4">
    <source>
        <dbReference type="ARBA" id="ARBA00023136"/>
    </source>
</evidence>
<feature type="transmembrane region" description="Helical" evidence="5">
    <location>
        <begin position="100"/>
        <end position="118"/>
    </location>
</feature>
<evidence type="ECO:0000313" key="6">
    <source>
        <dbReference type="EMBL" id="MBC8530401.1"/>
    </source>
</evidence>
<dbReference type="Proteomes" id="UP000623172">
    <property type="component" value="Unassembled WGS sequence"/>
</dbReference>
<keyword evidence="2 5" id="KW-0812">Transmembrane</keyword>